<dbReference type="InterPro" id="IPR024760">
    <property type="entry name" value="HTH_dom_conjug_TS-like"/>
</dbReference>
<organism evidence="2 3">
    <name type="scientific">Virgibacillus pantothenticus</name>
    <dbReference type="NCBI Taxonomy" id="1473"/>
    <lineage>
        <taxon>Bacteria</taxon>
        <taxon>Bacillati</taxon>
        <taxon>Bacillota</taxon>
        <taxon>Bacilli</taxon>
        <taxon>Bacillales</taxon>
        <taxon>Bacillaceae</taxon>
        <taxon>Virgibacillus</taxon>
    </lineage>
</organism>
<proteinExistence type="predicted"/>
<protein>
    <recommendedName>
        <fullName evidence="1">Helix-turn-helix conjugative transposon-like domain-containing protein</fullName>
    </recommendedName>
</protein>
<gene>
    <name evidence="2" type="ORF">AFK71_12780</name>
</gene>
<sequence>MLNSSNLLEAVENGDLIQILSIFEPTIKKNLRNTTYQERSDLEQEIAIKILEKMVKFKALEAPSFFEFIDCEKG</sequence>
<dbReference type="EMBL" id="LGTO01000007">
    <property type="protein sequence ID" value="KNE19373.1"/>
    <property type="molecule type" value="Genomic_DNA"/>
</dbReference>
<name>A0A0L0QM75_VIRPA</name>
<feature type="domain" description="Helix-turn-helix conjugative transposon-like" evidence="1">
    <location>
        <begin position="17"/>
        <end position="58"/>
    </location>
</feature>
<evidence type="ECO:0000313" key="2">
    <source>
        <dbReference type="EMBL" id="KNE19373.1"/>
    </source>
</evidence>
<evidence type="ECO:0000313" key="3">
    <source>
        <dbReference type="Proteomes" id="UP000036780"/>
    </source>
</evidence>
<comment type="caution">
    <text evidence="2">The sequence shown here is derived from an EMBL/GenBank/DDBJ whole genome shotgun (WGS) entry which is preliminary data.</text>
</comment>
<dbReference type="AlphaFoldDB" id="A0A0L0QM75"/>
<reference evidence="3" key="1">
    <citation type="submission" date="2015-07" db="EMBL/GenBank/DDBJ databases">
        <title>Fjat-10053 dsm26.</title>
        <authorList>
            <person name="Liu B."/>
            <person name="Wang J."/>
            <person name="Zhu Y."/>
            <person name="Liu G."/>
            <person name="Chen Q."/>
            <person name="Chen Z."/>
            <person name="Lan J."/>
            <person name="Che J."/>
            <person name="Ge C."/>
            <person name="Shi H."/>
            <person name="Pan Z."/>
            <person name="Liu X."/>
        </authorList>
    </citation>
    <scope>NUCLEOTIDE SEQUENCE [LARGE SCALE GENOMIC DNA]</scope>
    <source>
        <strain evidence="3">DSM 26</strain>
    </source>
</reference>
<keyword evidence="3" id="KW-1185">Reference proteome</keyword>
<dbReference type="PATRIC" id="fig|1473.5.peg.1135"/>
<dbReference type="Pfam" id="PF12645">
    <property type="entry name" value="HTH_16"/>
    <property type="match status" value="1"/>
</dbReference>
<dbReference type="Proteomes" id="UP000036780">
    <property type="component" value="Unassembled WGS sequence"/>
</dbReference>
<accession>A0A0L0QM75</accession>
<evidence type="ECO:0000259" key="1">
    <source>
        <dbReference type="Pfam" id="PF12645"/>
    </source>
</evidence>